<accession>A0AAD1C2K4</accession>
<evidence type="ECO:0000259" key="8">
    <source>
        <dbReference type="PROSITE" id="PS50887"/>
    </source>
</evidence>
<dbReference type="NCBIfam" id="TIGR00229">
    <property type="entry name" value="sensory_box"/>
    <property type="match status" value="1"/>
</dbReference>
<dbReference type="PROSITE" id="PS50887">
    <property type="entry name" value="GGDEF"/>
    <property type="match status" value="1"/>
</dbReference>
<dbReference type="InterPro" id="IPR001633">
    <property type="entry name" value="EAL_dom"/>
</dbReference>
<feature type="region of interest" description="Disordered" evidence="4">
    <location>
        <begin position="1"/>
        <end position="24"/>
    </location>
</feature>
<keyword evidence="3" id="KW-0175">Coiled coil</keyword>
<dbReference type="SMART" id="SM00091">
    <property type="entry name" value="PAS"/>
    <property type="match status" value="1"/>
</dbReference>
<feature type="domain" description="PAS" evidence="5">
    <location>
        <begin position="195"/>
        <end position="269"/>
    </location>
</feature>
<dbReference type="AlphaFoldDB" id="A0AAD1C2K4"/>
<evidence type="ECO:0000259" key="5">
    <source>
        <dbReference type="PROSITE" id="PS50112"/>
    </source>
</evidence>
<protein>
    <recommendedName>
        <fullName evidence="1">cyclic-guanylate-specific phosphodiesterase</fullName>
        <ecNumber evidence="1">3.1.4.52</ecNumber>
    </recommendedName>
</protein>
<dbReference type="Proteomes" id="UP000218554">
    <property type="component" value="Chromosome"/>
</dbReference>
<dbReference type="SUPFAM" id="SSF55785">
    <property type="entry name" value="PYP-like sensor domain (PAS domain)"/>
    <property type="match status" value="1"/>
</dbReference>
<keyword evidence="2" id="KW-0973">c-di-GMP</keyword>
<dbReference type="Gene3D" id="3.30.70.270">
    <property type="match status" value="1"/>
</dbReference>
<dbReference type="FunFam" id="3.20.20.450:FF:000001">
    <property type="entry name" value="Cyclic di-GMP phosphodiesterase yahA"/>
    <property type="match status" value="1"/>
</dbReference>
<dbReference type="KEGG" id="pfuw:KF707C_32550"/>
<dbReference type="PANTHER" id="PTHR44757:SF2">
    <property type="entry name" value="BIOFILM ARCHITECTURE MAINTENANCE PROTEIN MBAA"/>
    <property type="match status" value="1"/>
</dbReference>
<dbReference type="InterPro" id="IPR000014">
    <property type="entry name" value="PAS"/>
</dbReference>
<dbReference type="GO" id="GO:0071111">
    <property type="term" value="F:cyclic-guanylate-specific phosphodiesterase activity"/>
    <property type="evidence" value="ECO:0007669"/>
    <property type="project" value="UniProtKB-EC"/>
</dbReference>
<evidence type="ECO:0000256" key="4">
    <source>
        <dbReference type="SAM" id="MobiDB-lite"/>
    </source>
</evidence>
<dbReference type="CDD" id="cd01948">
    <property type="entry name" value="EAL"/>
    <property type="match status" value="1"/>
</dbReference>
<dbReference type="InterPro" id="IPR003018">
    <property type="entry name" value="GAF"/>
</dbReference>
<dbReference type="Pfam" id="PF08447">
    <property type="entry name" value="PAS_3"/>
    <property type="match status" value="1"/>
</dbReference>
<dbReference type="InterPro" id="IPR035919">
    <property type="entry name" value="EAL_sf"/>
</dbReference>
<feature type="coiled-coil region" evidence="3">
    <location>
        <begin position="165"/>
        <end position="192"/>
    </location>
</feature>
<evidence type="ECO:0000256" key="1">
    <source>
        <dbReference type="ARBA" id="ARBA00012282"/>
    </source>
</evidence>
<evidence type="ECO:0000256" key="2">
    <source>
        <dbReference type="ARBA" id="ARBA00022636"/>
    </source>
</evidence>
<dbReference type="NCBIfam" id="TIGR00254">
    <property type="entry name" value="GGDEF"/>
    <property type="match status" value="1"/>
</dbReference>
<proteinExistence type="predicted"/>
<feature type="domain" description="GGDEF" evidence="8">
    <location>
        <begin position="356"/>
        <end position="487"/>
    </location>
</feature>
<dbReference type="SMART" id="SM00052">
    <property type="entry name" value="EAL"/>
    <property type="match status" value="1"/>
</dbReference>
<dbReference type="PROSITE" id="PS50112">
    <property type="entry name" value="PAS"/>
    <property type="match status" value="1"/>
</dbReference>
<organism evidence="9 10">
    <name type="scientific">Metapseudomonas furukawaii</name>
    <name type="common">Pseudomonas furukawaii</name>
    <dbReference type="NCBI Taxonomy" id="1149133"/>
    <lineage>
        <taxon>Bacteria</taxon>
        <taxon>Pseudomonadati</taxon>
        <taxon>Pseudomonadota</taxon>
        <taxon>Gammaproteobacteria</taxon>
        <taxon>Pseudomonadales</taxon>
        <taxon>Pseudomonadaceae</taxon>
        <taxon>Metapseudomonas</taxon>
    </lineage>
</organism>
<dbReference type="InterPro" id="IPR043128">
    <property type="entry name" value="Rev_trsase/Diguanyl_cyclase"/>
</dbReference>
<evidence type="ECO:0000259" key="6">
    <source>
        <dbReference type="PROSITE" id="PS50113"/>
    </source>
</evidence>
<dbReference type="Pfam" id="PF00990">
    <property type="entry name" value="GGDEF"/>
    <property type="match status" value="1"/>
</dbReference>
<dbReference type="Pfam" id="PF00563">
    <property type="entry name" value="EAL"/>
    <property type="match status" value="1"/>
</dbReference>
<dbReference type="PANTHER" id="PTHR44757">
    <property type="entry name" value="DIGUANYLATE CYCLASE DGCP"/>
    <property type="match status" value="1"/>
</dbReference>
<dbReference type="SUPFAM" id="SSF55781">
    <property type="entry name" value="GAF domain-like"/>
    <property type="match status" value="1"/>
</dbReference>
<dbReference type="SMART" id="SM00267">
    <property type="entry name" value="GGDEF"/>
    <property type="match status" value="1"/>
</dbReference>
<dbReference type="InterPro" id="IPR035965">
    <property type="entry name" value="PAS-like_dom_sf"/>
</dbReference>
<reference evidence="10" key="1">
    <citation type="submission" date="2015-05" db="EMBL/GenBank/DDBJ databases">
        <title>Draft genome sequencing of a biphenyl-degrading bacterium, Pseudomonas balearica KF707 (=NBRC110670).</title>
        <authorList>
            <person name="Kimura N."/>
            <person name="Hirose J."/>
            <person name="Watanabe T."/>
            <person name="Suenaga H."/>
            <person name="Fujihara H."/>
            <person name="Noguchi M."/>
            <person name="Hashimoto M."/>
            <person name="Shimodaira J."/>
            <person name="Tsuchikane K."/>
            <person name="Hosoyama A."/>
            <person name="Yamazoe A."/>
            <person name="Fujita N."/>
            <person name="Furukawa K."/>
        </authorList>
    </citation>
    <scope>NUCLEOTIDE SEQUENCE [LARGE SCALE GENOMIC DNA]</scope>
    <source>
        <strain evidence="10">DSM 10086 / NBRC 110670 / KF707</strain>
    </source>
</reference>
<evidence type="ECO:0000313" key="10">
    <source>
        <dbReference type="Proteomes" id="UP000218554"/>
    </source>
</evidence>
<dbReference type="SUPFAM" id="SSF141868">
    <property type="entry name" value="EAL domain-like"/>
    <property type="match status" value="1"/>
</dbReference>
<feature type="domain" description="EAL" evidence="7">
    <location>
        <begin position="496"/>
        <end position="749"/>
    </location>
</feature>
<dbReference type="EC" id="3.1.4.52" evidence="1"/>
<dbReference type="CDD" id="cd01949">
    <property type="entry name" value="GGDEF"/>
    <property type="match status" value="1"/>
</dbReference>
<evidence type="ECO:0000256" key="3">
    <source>
        <dbReference type="SAM" id="Coils"/>
    </source>
</evidence>
<dbReference type="Gene3D" id="3.30.450.20">
    <property type="entry name" value="PAS domain"/>
    <property type="match status" value="1"/>
</dbReference>
<reference evidence="9 10" key="2">
    <citation type="journal article" date="2017" name="Int. J. Syst. Evol. Microbiol.">
        <title>Pseudomonas furukawaii sp. nov., a polychlorinated biphenyl-degrading bacterium isolated from biphenyl-contaminated soil in Japan.</title>
        <authorList>
            <person name="Kimura N."/>
            <person name="Watanabe T."/>
            <person name="Suenaga H."/>
            <person name="Fujihara H."/>
            <person name="Futagami T."/>
            <person name="Goto M."/>
            <person name="Hanada S."/>
            <person name="Hirose J."/>
        </authorList>
    </citation>
    <scope>NUCLEOTIDE SEQUENCE [LARGE SCALE GENOMIC DNA]</scope>
    <source>
        <strain evidence="10">DSM 10086 / NBRC 110670 / KF707</strain>
    </source>
</reference>
<dbReference type="SUPFAM" id="SSF55073">
    <property type="entry name" value="Nucleotide cyclase"/>
    <property type="match status" value="1"/>
</dbReference>
<name>A0AAD1C2K4_METFU</name>
<dbReference type="InterPro" id="IPR001610">
    <property type="entry name" value="PAC"/>
</dbReference>
<dbReference type="InterPro" id="IPR013655">
    <property type="entry name" value="PAS_fold_3"/>
</dbReference>
<dbReference type="PROSITE" id="PS50883">
    <property type="entry name" value="EAL"/>
    <property type="match status" value="1"/>
</dbReference>
<dbReference type="EMBL" id="AP014862">
    <property type="protein sequence ID" value="BAU74943.1"/>
    <property type="molecule type" value="Genomic_DNA"/>
</dbReference>
<sequence>MGVWQPQDPRPRHRADPSGQGSQEMTALQLRGIRDPLPDPELDGYVRLAAIACRVPIAMLTFLDKEREWSGGTLGVASGEGPRAGSLSAVVVESNALVHVEDASSNALLQHCALVADSPRIRLFAGVPLTVAERDVTGVLSVADTEKRRLDAAQVEALRLLAGQISNLLQHRASLRNRLEAADREADALDGLRESQRRLQTLVSNLPGVAYRSLNDVSWRLEVVSEGCLKLIGYSAAELIEGTVRMVDIIHPDDIPPLRRKVSRALRTRTPYQSTYRIRTATGQTKWVWDKGCGVYSADGKVLALEGFITDITEQKHAEECIRRMAYFDELTGLPNRLSMRDALGVAIATSGDSHAPVALLHVEVDNFREINETLGYREGDRLLQEIATRLREAVDARETVARIAESSFSVLLPGMDASQAVQAARKVLEAMSTPFGLDDLYVPAECSIGITLYPGHGTDPDSLLRRANIARYGARHRAEKLAVFAGALDSDNAQRLTLMNDLRRAIDSDELLLMFQPKLRMHARQVSGVEALVRWKHPERGLLGPDQFIGFAENAGLITRLTYWVLAAAVRESHAWHGAGHAVPIAINLSSHDIRDRQLFEQISRALETWGGAPDWIQFELTESCIMEDLSIARQVLTQLREAGFKLFIDDFGTGYSSLAYLRHLPVDYIKIDQSFVKDLDSDRESAAIVEAIIKLAHSLGIAVVAEGVESVSTMEMLSNWGCEEAQGYCISKPISGRDFQSWNKAFV</sequence>
<evidence type="ECO:0000313" key="9">
    <source>
        <dbReference type="EMBL" id="BAU74943.1"/>
    </source>
</evidence>
<dbReference type="SMART" id="SM00086">
    <property type="entry name" value="PAC"/>
    <property type="match status" value="1"/>
</dbReference>
<dbReference type="PROSITE" id="PS50113">
    <property type="entry name" value="PAC"/>
    <property type="match status" value="1"/>
</dbReference>
<dbReference type="InterPro" id="IPR000700">
    <property type="entry name" value="PAS-assoc_C"/>
</dbReference>
<keyword evidence="10" id="KW-1185">Reference proteome</keyword>
<dbReference type="Gene3D" id="3.20.20.450">
    <property type="entry name" value="EAL domain"/>
    <property type="match status" value="1"/>
</dbReference>
<dbReference type="Gene3D" id="3.30.450.40">
    <property type="match status" value="1"/>
</dbReference>
<dbReference type="Pfam" id="PF13185">
    <property type="entry name" value="GAF_2"/>
    <property type="match status" value="1"/>
</dbReference>
<dbReference type="InterPro" id="IPR052155">
    <property type="entry name" value="Biofilm_reg_signaling"/>
</dbReference>
<feature type="domain" description="PAC" evidence="6">
    <location>
        <begin position="272"/>
        <end position="324"/>
    </location>
</feature>
<gene>
    <name evidence="9" type="ORF">KF707C_32550</name>
</gene>
<dbReference type="CDD" id="cd00130">
    <property type="entry name" value="PAS"/>
    <property type="match status" value="1"/>
</dbReference>
<dbReference type="InterPro" id="IPR029016">
    <property type="entry name" value="GAF-like_dom_sf"/>
</dbReference>
<dbReference type="InterPro" id="IPR000160">
    <property type="entry name" value="GGDEF_dom"/>
</dbReference>
<evidence type="ECO:0000259" key="7">
    <source>
        <dbReference type="PROSITE" id="PS50883"/>
    </source>
</evidence>
<dbReference type="InterPro" id="IPR029787">
    <property type="entry name" value="Nucleotide_cyclase"/>
</dbReference>